<sequence>MNLWESKFLPVRITKIGSFLFLKRLH</sequence>
<dbReference type="OrthoDB" id="992545at2759"/>
<reference evidence="1 2" key="1">
    <citation type="journal article" date="2019" name="Genome Biol. Evol.">
        <title>Insights into the evolution of the New World diploid cottons (Gossypium, subgenus Houzingenia) based on genome sequencing.</title>
        <authorList>
            <person name="Grover C.E."/>
            <person name="Arick M.A. 2nd"/>
            <person name="Thrash A."/>
            <person name="Conover J.L."/>
            <person name="Sanders W.S."/>
            <person name="Peterson D.G."/>
            <person name="Frelichowski J.E."/>
            <person name="Scheffler J.A."/>
            <person name="Scheffler B.E."/>
            <person name="Wendel J.F."/>
        </authorList>
    </citation>
    <scope>NUCLEOTIDE SEQUENCE [LARGE SCALE GENOMIC DNA]</scope>
    <source>
        <strain evidence="1">5</strain>
        <tissue evidence="1">Leaf</tissue>
    </source>
</reference>
<proteinExistence type="predicted"/>
<dbReference type="AlphaFoldDB" id="A0A7J9C511"/>
<keyword evidence="2" id="KW-1185">Reference proteome</keyword>
<gene>
    <name evidence="1" type="ORF">Gogos_006150</name>
</gene>
<name>A0A7J9C511_GOSGO</name>
<organism evidence="1 2">
    <name type="scientific">Gossypium gossypioides</name>
    <name type="common">Mexican cotton</name>
    <name type="synonym">Selera gossypioides</name>
    <dbReference type="NCBI Taxonomy" id="34282"/>
    <lineage>
        <taxon>Eukaryota</taxon>
        <taxon>Viridiplantae</taxon>
        <taxon>Streptophyta</taxon>
        <taxon>Embryophyta</taxon>
        <taxon>Tracheophyta</taxon>
        <taxon>Spermatophyta</taxon>
        <taxon>Magnoliopsida</taxon>
        <taxon>eudicotyledons</taxon>
        <taxon>Gunneridae</taxon>
        <taxon>Pentapetalae</taxon>
        <taxon>rosids</taxon>
        <taxon>malvids</taxon>
        <taxon>Malvales</taxon>
        <taxon>Malvaceae</taxon>
        <taxon>Malvoideae</taxon>
        <taxon>Gossypium</taxon>
    </lineage>
</organism>
<dbReference type="EMBL" id="JABEZY010000008">
    <property type="protein sequence ID" value="MBA0743478.1"/>
    <property type="molecule type" value="Genomic_DNA"/>
</dbReference>
<protein>
    <submittedName>
        <fullName evidence="1">Uncharacterized protein</fullName>
    </submittedName>
</protein>
<accession>A0A7J9C511</accession>
<evidence type="ECO:0000313" key="2">
    <source>
        <dbReference type="Proteomes" id="UP000593579"/>
    </source>
</evidence>
<comment type="caution">
    <text evidence="1">The sequence shown here is derived from an EMBL/GenBank/DDBJ whole genome shotgun (WGS) entry which is preliminary data.</text>
</comment>
<dbReference type="Proteomes" id="UP000593579">
    <property type="component" value="Unassembled WGS sequence"/>
</dbReference>
<evidence type="ECO:0000313" key="1">
    <source>
        <dbReference type="EMBL" id="MBA0743478.1"/>
    </source>
</evidence>